<sequence length="120" mass="13559">MVRQTWSLQEKIKQTTNQFVRIQTSLETRNDAILLLRDPVRDVYLSCSSYCTQGIGGDALQETEERQSDDLLVAVRDTVGGLGSIAGKMVCCRRAFGIQRLPLLMKKRHCVTLSKKNNSR</sequence>
<accession>A0A8X6NWV6</accession>
<organism evidence="1 2">
    <name type="scientific">Nephila pilipes</name>
    <name type="common">Giant wood spider</name>
    <name type="synonym">Nephila maculata</name>
    <dbReference type="NCBI Taxonomy" id="299642"/>
    <lineage>
        <taxon>Eukaryota</taxon>
        <taxon>Metazoa</taxon>
        <taxon>Ecdysozoa</taxon>
        <taxon>Arthropoda</taxon>
        <taxon>Chelicerata</taxon>
        <taxon>Arachnida</taxon>
        <taxon>Araneae</taxon>
        <taxon>Araneomorphae</taxon>
        <taxon>Entelegynae</taxon>
        <taxon>Araneoidea</taxon>
        <taxon>Nephilidae</taxon>
        <taxon>Nephila</taxon>
    </lineage>
</organism>
<reference evidence="1" key="1">
    <citation type="submission" date="2020-08" db="EMBL/GenBank/DDBJ databases">
        <title>Multicomponent nature underlies the extraordinary mechanical properties of spider dragline silk.</title>
        <authorList>
            <person name="Kono N."/>
            <person name="Nakamura H."/>
            <person name="Mori M."/>
            <person name="Yoshida Y."/>
            <person name="Ohtoshi R."/>
            <person name="Malay A.D."/>
            <person name="Moran D.A.P."/>
            <person name="Tomita M."/>
            <person name="Numata K."/>
            <person name="Arakawa K."/>
        </authorList>
    </citation>
    <scope>NUCLEOTIDE SEQUENCE</scope>
</reference>
<comment type="caution">
    <text evidence="1">The sequence shown here is derived from an EMBL/GenBank/DDBJ whole genome shotgun (WGS) entry which is preliminary data.</text>
</comment>
<protein>
    <submittedName>
        <fullName evidence="1">Uncharacterized protein</fullName>
    </submittedName>
</protein>
<dbReference type="EMBL" id="BMAW01063307">
    <property type="protein sequence ID" value="GFT39640.1"/>
    <property type="molecule type" value="Genomic_DNA"/>
</dbReference>
<gene>
    <name evidence="1" type="ORF">NPIL_538961</name>
</gene>
<dbReference type="Proteomes" id="UP000887013">
    <property type="component" value="Unassembled WGS sequence"/>
</dbReference>
<name>A0A8X6NWV6_NEPPI</name>
<evidence type="ECO:0000313" key="2">
    <source>
        <dbReference type="Proteomes" id="UP000887013"/>
    </source>
</evidence>
<keyword evidence="2" id="KW-1185">Reference proteome</keyword>
<evidence type="ECO:0000313" key="1">
    <source>
        <dbReference type="EMBL" id="GFT39640.1"/>
    </source>
</evidence>
<proteinExistence type="predicted"/>
<dbReference type="AlphaFoldDB" id="A0A8X6NWV6"/>